<evidence type="ECO:0000313" key="3">
    <source>
        <dbReference type="EMBL" id="TWU00648.1"/>
    </source>
</evidence>
<comment type="caution">
    <text evidence="3">The sequence shown here is derived from an EMBL/GenBank/DDBJ whole genome shotgun (WGS) entry which is preliminary data.</text>
</comment>
<evidence type="ECO:0000256" key="1">
    <source>
        <dbReference type="SAM" id="MobiDB-lite"/>
    </source>
</evidence>
<dbReference type="EMBL" id="SJPR01000001">
    <property type="protein sequence ID" value="TWU00648.1"/>
    <property type="molecule type" value="Genomic_DNA"/>
</dbReference>
<feature type="transmembrane region" description="Helical" evidence="2">
    <location>
        <begin position="108"/>
        <end position="131"/>
    </location>
</feature>
<reference evidence="3 4" key="1">
    <citation type="submission" date="2019-02" db="EMBL/GenBank/DDBJ databases">
        <title>Deep-cultivation of Planctomycetes and their phenomic and genomic characterization uncovers novel biology.</title>
        <authorList>
            <person name="Wiegand S."/>
            <person name="Jogler M."/>
            <person name="Boedeker C."/>
            <person name="Pinto D."/>
            <person name="Vollmers J."/>
            <person name="Rivas-Marin E."/>
            <person name="Kohn T."/>
            <person name="Peeters S.H."/>
            <person name="Heuer A."/>
            <person name="Rast P."/>
            <person name="Oberbeckmann S."/>
            <person name="Bunk B."/>
            <person name="Jeske O."/>
            <person name="Meyerdierks A."/>
            <person name="Storesund J.E."/>
            <person name="Kallscheuer N."/>
            <person name="Luecker S."/>
            <person name="Lage O.M."/>
            <person name="Pohl T."/>
            <person name="Merkel B.J."/>
            <person name="Hornburger P."/>
            <person name="Mueller R.-W."/>
            <person name="Bruemmer F."/>
            <person name="Labrenz M."/>
            <person name="Spormann A.M."/>
            <person name="Op Den Camp H."/>
            <person name="Overmann J."/>
            <person name="Amann R."/>
            <person name="Jetten M.S.M."/>
            <person name="Mascher T."/>
            <person name="Medema M.H."/>
            <person name="Devos D.P."/>
            <person name="Kaster A.-K."/>
            <person name="Ovreas L."/>
            <person name="Rohde M."/>
            <person name="Galperin M.Y."/>
            <person name="Jogler C."/>
        </authorList>
    </citation>
    <scope>NUCLEOTIDE SEQUENCE [LARGE SCALE GENOMIC DNA]</scope>
    <source>
        <strain evidence="3 4">Pla108</strain>
    </source>
</reference>
<proteinExistence type="predicted"/>
<organism evidence="3 4">
    <name type="scientific">Botrimarina colliarenosi</name>
    <dbReference type="NCBI Taxonomy" id="2528001"/>
    <lineage>
        <taxon>Bacteria</taxon>
        <taxon>Pseudomonadati</taxon>
        <taxon>Planctomycetota</taxon>
        <taxon>Planctomycetia</taxon>
        <taxon>Pirellulales</taxon>
        <taxon>Lacipirellulaceae</taxon>
        <taxon>Botrimarina</taxon>
    </lineage>
</organism>
<dbReference type="Proteomes" id="UP000317421">
    <property type="component" value="Unassembled WGS sequence"/>
</dbReference>
<keyword evidence="2" id="KW-1133">Transmembrane helix</keyword>
<evidence type="ECO:0000256" key="2">
    <source>
        <dbReference type="SAM" id="Phobius"/>
    </source>
</evidence>
<dbReference type="AlphaFoldDB" id="A0A5C6AMC3"/>
<gene>
    <name evidence="3" type="ORF">Pla108_16000</name>
</gene>
<name>A0A5C6AMC3_9BACT</name>
<protein>
    <submittedName>
        <fullName evidence="3">Uncharacterized protein</fullName>
    </submittedName>
</protein>
<feature type="transmembrane region" description="Helical" evidence="2">
    <location>
        <begin position="60"/>
        <end position="88"/>
    </location>
</feature>
<keyword evidence="4" id="KW-1185">Reference proteome</keyword>
<accession>A0A5C6AMC3</accession>
<sequence>MQPGHNRIASHFAALAGSDGSGAWRSSAPATPRRRFELNSPEASSPTPASWRRQSNRLGALLRTITLLASGAALLLVAGPISLVASGSFLSQAIGLPTFVSFDVPTTILAFAGVLIGYFFLLMGGFSVLLARDHQE</sequence>
<keyword evidence="2" id="KW-0812">Transmembrane</keyword>
<evidence type="ECO:0000313" key="4">
    <source>
        <dbReference type="Proteomes" id="UP000317421"/>
    </source>
</evidence>
<dbReference type="RefSeq" id="WP_146444296.1">
    <property type="nucleotide sequence ID" value="NZ_SJPR01000001.1"/>
</dbReference>
<feature type="region of interest" description="Disordered" evidence="1">
    <location>
        <begin position="19"/>
        <end position="52"/>
    </location>
</feature>
<keyword evidence="2" id="KW-0472">Membrane</keyword>
<feature type="compositionally biased region" description="Polar residues" evidence="1">
    <location>
        <begin position="41"/>
        <end position="52"/>
    </location>
</feature>